<comment type="caution">
    <text evidence="1">The sequence shown here is derived from an EMBL/GenBank/DDBJ whole genome shotgun (WGS) entry which is preliminary data.</text>
</comment>
<organism evidence="1 2">
    <name type="scientific">Candidatus Falkowbacteria bacterium RIFOXYD2_FULL_34_120</name>
    <dbReference type="NCBI Taxonomy" id="1798007"/>
    <lineage>
        <taxon>Bacteria</taxon>
        <taxon>Candidatus Falkowiibacteriota</taxon>
    </lineage>
</organism>
<sequence length="619" mass="72045">MTEKDAHKEIGFSPPIVELLLDIDNIHKLWPQEIANNKDFQKQLIKRKRLSNLLDIVISSLPRPDISLQEAVSKNYLQENQIAGLYGELSDLLEDSRDYHRIILYLPFEFLPDVSWKPFSCDLQEEMQRFKATYMNTWYHLLNVHDVRANFVDGDVLEKESRGGDDFPRVVKAAHLIPQLVEKGFLSIKEIYDLLEDTEDMVLQENIKESLFILDDLGFISGQDSSFVSPSNKQAKKIDLFVLGKNIEDEFRRINSEVYHGITKNREAWLKQDKKRLAIEKFGDKISRAIIDNKLRSDALLLFMTTNINKLLILSCVNGIRKAIEFIVHKNEEQGRKLYKKYEKKLISFWEIGGSDIRETLSQTFYRLHGLRVIDKERLNALGINIPYLAGPFSKNLDLMPKEMSDIRDMTDRMLSDKNILKYLYPVILILGSRLKGYGSDKSDIDFAIFLRPGVHFKKAKKLRISLKKIFVHEKIHGDIVEFWLKNDGHELVVSKVPKKEVFIGEKYWSDSLFGGAWIGDINAIKKIRERLLIPYFYDRKETIYGRDARGLYIEELERDNLQYRLMHKGYARFCPVFGGVNTANTDKVDGLSMFWDSGYRQIATKLFIGRVFLPKIKL</sequence>
<dbReference type="Proteomes" id="UP000177579">
    <property type="component" value="Unassembled WGS sequence"/>
</dbReference>
<evidence type="ECO:0008006" key="3">
    <source>
        <dbReference type="Google" id="ProtNLM"/>
    </source>
</evidence>
<dbReference type="AlphaFoldDB" id="A0A1F5TRM5"/>
<dbReference type="SUPFAM" id="SSF81301">
    <property type="entry name" value="Nucleotidyltransferase"/>
    <property type="match status" value="1"/>
</dbReference>
<reference evidence="1 2" key="1">
    <citation type="journal article" date="2016" name="Nat. Commun.">
        <title>Thousands of microbial genomes shed light on interconnected biogeochemical processes in an aquifer system.</title>
        <authorList>
            <person name="Anantharaman K."/>
            <person name="Brown C.T."/>
            <person name="Hug L.A."/>
            <person name="Sharon I."/>
            <person name="Castelle C.J."/>
            <person name="Probst A.J."/>
            <person name="Thomas B.C."/>
            <person name="Singh A."/>
            <person name="Wilkins M.J."/>
            <person name="Karaoz U."/>
            <person name="Brodie E.L."/>
            <person name="Williams K.H."/>
            <person name="Hubbard S.S."/>
            <person name="Banfield J.F."/>
        </authorList>
    </citation>
    <scope>NUCLEOTIDE SEQUENCE [LARGE SCALE GENOMIC DNA]</scope>
</reference>
<accession>A0A1F5TRM5</accession>
<dbReference type="InterPro" id="IPR043519">
    <property type="entry name" value="NT_sf"/>
</dbReference>
<name>A0A1F5TRM5_9BACT</name>
<gene>
    <name evidence="1" type="ORF">A2531_02790</name>
</gene>
<evidence type="ECO:0000313" key="1">
    <source>
        <dbReference type="EMBL" id="OGF41590.1"/>
    </source>
</evidence>
<evidence type="ECO:0000313" key="2">
    <source>
        <dbReference type="Proteomes" id="UP000177579"/>
    </source>
</evidence>
<protein>
    <recommendedName>
        <fullName evidence="3">Polymerase nucleotidyl transferase domain-containing protein</fullName>
    </recommendedName>
</protein>
<dbReference type="EMBL" id="MFGO01000008">
    <property type="protein sequence ID" value="OGF41590.1"/>
    <property type="molecule type" value="Genomic_DNA"/>
</dbReference>
<proteinExistence type="predicted"/>